<comment type="caution">
    <text evidence="1">The sequence shown here is derived from an EMBL/GenBank/DDBJ whole genome shotgun (WGS) entry which is preliminary data.</text>
</comment>
<dbReference type="Proteomes" id="UP000051922">
    <property type="component" value="Unassembled WGS sequence"/>
</dbReference>
<evidence type="ECO:0000313" key="1">
    <source>
        <dbReference type="EMBL" id="KRL88180.1"/>
    </source>
</evidence>
<dbReference type="PATRIC" id="fig|1423783.4.peg.390"/>
<dbReference type="AlphaFoldDB" id="A0A0R1U600"/>
<reference evidence="1 2" key="1">
    <citation type="journal article" date="2015" name="Genome Announc.">
        <title>Expanding the biotechnology potential of lactobacilli through comparative genomics of 213 strains and associated genera.</title>
        <authorList>
            <person name="Sun Z."/>
            <person name="Harris H.M."/>
            <person name="McCann A."/>
            <person name="Guo C."/>
            <person name="Argimon S."/>
            <person name="Zhang W."/>
            <person name="Yang X."/>
            <person name="Jeffery I.B."/>
            <person name="Cooney J.C."/>
            <person name="Kagawa T.F."/>
            <person name="Liu W."/>
            <person name="Song Y."/>
            <person name="Salvetti E."/>
            <person name="Wrobel A."/>
            <person name="Rasinkangas P."/>
            <person name="Parkhill J."/>
            <person name="Rea M.C."/>
            <person name="O'Sullivan O."/>
            <person name="Ritari J."/>
            <person name="Douillard F.P."/>
            <person name="Paul Ross R."/>
            <person name="Yang R."/>
            <person name="Briner A.E."/>
            <person name="Felis G.E."/>
            <person name="de Vos W.M."/>
            <person name="Barrangou R."/>
            <person name="Klaenhammer T.R."/>
            <person name="Caufield P.W."/>
            <person name="Cui Y."/>
            <person name="Zhang H."/>
            <person name="O'Toole P.W."/>
        </authorList>
    </citation>
    <scope>NUCLEOTIDE SEQUENCE [LARGE SCALE GENOMIC DNA]</scope>
    <source>
        <strain evidence="1 2">DSM 15945</strain>
    </source>
</reference>
<proteinExistence type="predicted"/>
<protein>
    <submittedName>
        <fullName evidence="1">Uncharacterized protein</fullName>
    </submittedName>
</protein>
<gene>
    <name evidence="1" type="ORF">FC50_GL000378</name>
</gene>
<accession>A0A0R1U600</accession>
<name>A0A0R1U600_9LACO</name>
<dbReference type="STRING" id="1423783.FC50_GL000378"/>
<sequence>MKEKRPARFTHRIRGRWFSLWIVESMESAVGNHGCVHKPADVFGGPFLISGSWRPATMGSHQ</sequence>
<keyword evidence="2" id="KW-1185">Reference proteome</keyword>
<organism evidence="1 2">
    <name type="scientific">Lacticaseibacillus pantheris DSM 15945 = JCM 12539 = NBRC 106106</name>
    <dbReference type="NCBI Taxonomy" id="1423783"/>
    <lineage>
        <taxon>Bacteria</taxon>
        <taxon>Bacillati</taxon>
        <taxon>Bacillota</taxon>
        <taxon>Bacilli</taxon>
        <taxon>Lactobacillales</taxon>
        <taxon>Lactobacillaceae</taxon>
        <taxon>Lacticaseibacillus</taxon>
    </lineage>
</organism>
<dbReference type="EMBL" id="AZFJ01000007">
    <property type="protein sequence ID" value="KRL88180.1"/>
    <property type="molecule type" value="Genomic_DNA"/>
</dbReference>
<evidence type="ECO:0000313" key="2">
    <source>
        <dbReference type="Proteomes" id="UP000051922"/>
    </source>
</evidence>